<dbReference type="PANTHER" id="PTHR28164">
    <property type="entry name" value="PROTEIN STB3"/>
    <property type="match status" value="1"/>
</dbReference>
<name>A0A9P4UIE9_9PEZI</name>
<dbReference type="Pfam" id="PF10330">
    <property type="entry name" value="Stb3"/>
    <property type="match status" value="1"/>
</dbReference>
<organism evidence="2 3">
    <name type="scientific">Polychaeton citri CBS 116435</name>
    <dbReference type="NCBI Taxonomy" id="1314669"/>
    <lineage>
        <taxon>Eukaryota</taxon>
        <taxon>Fungi</taxon>
        <taxon>Dikarya</taxon>
        <taxon>Ascomycota</taxon>
        <taxon>Pezizomycotina</taxon>
        <taxon>Dothideomycetes</taxon>
        <taxon>Dothideomycetidae</taxon>
        <taxon>Capnodiales</taxon>
        <taxon>Capnodiaceae</taxon>
        <taxon>Polychaeton</taxon>
    </lineage>
</organism>
<accession>A0A9P4UIE9</accession>
<dbReference type="GO" id="GO:0000432">
    <property type="term" value="P:positive regulation of transcription from RNA polymerase II promoter by glucose"/>
    <property type="evidence" value="ECO:0007669"/>
    <property type="project" value="TreeGrafter"/>
</dbReference>
<reference evidence="2" key="1">
    <citation type="journal article" date="2020" name="Stud. Mycol.">
        <title>101 Dothideomycetes genomes: a test case for predicting lifestyles and emergence of pathogens.</title>
        <authorList>
            <person name="Haridas S."/>
            <person name="Albert R."/>
            <person name="Binder M."/>
            <person name="Bloem J."/>
            <person name="Labutti K."/>
            <person name="Salamov A."/>
            <person name="Andreopoulos B."/>
            <person name="Baker S."/>
            <person name="Barry K."/>
            <person name="Bills G."/>
            <person name="Bluhm B."/>
            <person name="Cannon C."/>
            <person name="Castanera R."/>
            <person name="Culley D."/>
            <person name="Daum C."/>
            <person name="Ezra D."/>
            <person name="Gonzalez J."/>
            <person name="Henrissat B."/>
            <person name="Kuo A."/>
            <person name="Liang C."/>
            <person name="Lipzen A."/>
            <person name="Lutzoni F."/>
            <person name="Magnuson J."/>
            <person name="Mondo S."/>
            <person name="Nolan M."/>
            <person name="Ohm R."/>
            <person name="Pangilinan J."/>
            <person name="Park H.-J."/>
            <person name="Ramirez L."/>
            <person name="Alfaro M."/>
            <person name="Sun H."/>
            <person name="Tritt A."/>
            <person name="Yoshinaga Y."/>
            <person name="Zwiers L.-H."/>
            <person name="Turgeon B."/>
            <person name="Goodwin S."/>
            <person name="Spatafora J."/>
            <person name="Crous P."/>
            <person name="Grigoriev I."/>
        </authorList>
    </citation>
    <scope>NUCLEOTIDE SEQUENCE</scope>
    <source>
        <strain evidence="2">CBS 116435</strain>
    </source>
</reference>
<keyword evidence="3" id="KW-1185">Reference proteome</keyword>
<sequence>MAPAIQTKSILSAQLRDNGNLHLAALESGLDAAAFPTPPTSLSPSLAAYATRPTPPPMKPLQEQDMEIDSAEDHELENHRSTPLSKGALSGLDASAAITPQMLAKHHLPAIMLGNGPRPIRDVMGELMRVVPGFSRIPPAKARRLVVSALEWRQGGGLDGSVIFCKTGWGRWEGRVISLPSAKDSAIGSLPEGHLTPPRSEHSSFAHSFADDSAVHMPVPKAAAGYYDTHSGGSWTSVSNRIEEEADVDMDALENEADKMSMDGVSPYDRNPGSSSSELDEETEDEDWAAAGPDALRKASMPAPGAPKRNYQALSVPYHPSRYPGSSWSRRPSGMSDRSHSYYGRSPNFHSPSVLQSGASAPAPDFLSPAMQTPEEKAAIEALISMGSM</sequence>
<evidence type="ECO:0000256" key="1">
    <source>
        <dbReference type="SAM" id="MobiDB-lite"/>
    </source>
</evidence>
<dbReference type="InterPro" id="IPR018818">
    <property type="entry name" value="Stb3"/>
</dbReference>
<dbReference type="PANTHER" id="PTHR28164:SF1">
    <property type="entry name" value="PROTEIN STB3"/>
    <property type="match status" value="1"/>
</dbReference>
<feature type="compositionally biased region" description="Acidic residues" evidence="1">
    <location>
        <begin position="278"/>
        <end position="288"/>
    </location>
</feature>
<feature type="region of interest" description="Disordered" evidence="1">
    <location>
        <begin position="258"/>
        <end position="369"/>
    </location>
</feature>
<comment type="caution">
    <text evidence="2">The sequence shown here is derived from an EMBL/GenBank/DDBJ whole genome shotgun (WGS) entry which is preliminary data.</text>
</comment>
<dbReference type="EMBL" id="MU003862">
    <property type="protein sequence ID" value="KAF2716787.1"/>
    <property type="molecule type" value="Genomic_DNA"/>
</dbReference>
<dbReference type="Proteomes" id="UP000799441">
    <property type="component" value="Unassembled WGS sequence"/>
</dbReference>
<evidence type="ECO:0000313" key="3">
    <source>
        <dbReference type="Proteomes" id="UP000799441"/>
    </source>
</evidence>
<dbReference type="GO" id="GO:0043565">
    <property type="term" value="F:sequence-specific DNA binding"/>
    <property type="evidence" value="ECO:0007669"/>
    <property type="project" value="TreeGrafter"/>
</dbReference>
<dbReference type="OrthoDB" id="5391991at2759"/>
<evidence type="ECO:0000313" key="2">
    <source>
        <dbReference type="EMBL" id="KAF2716787.1"/>
    </source>
</evidence>
<evidence type="ECO:0008006" key="4">
    <source>
        <dbReference type="Google" id="ProtNLM"/>
    </source>
</evidence>
<gene>
    <name evidence="2" type="ORF">K431DRAFT_234595</name>
</gene>
<protein>
    <recommendedName>
        <fullName evidence="4">Sin3 binding protein-domain-containing protein</fullName>
    </recommendedName>
</protein>
<dbReference type="AlphaFoldDB" id="A0A9P4UIE9"/>
<feature type="compositionally biased region" description="Polar residues" evidence="1">
    <location>
        <begin position="348"/>
        <end position="359"/>
    </location>
</feature>
<dbReference type="GO" id="GO:0005634">
    <property type="term" value="C:nucleus"/>
    <property type="evidence" value="ECO:0007669"/>
    <property type="project" value="TreeGrafter"/>
</dbReference>
<proteinExistence type="predicted"/>
<feature type="compositionally biased region" description="Low complexity" evidence="1">
    <location>
        <begin position="42"/>
        <end position="51"/>
    </location>
</feature>
<feature type="region of interest" description="Disordered" evidence="1">
    <location>
        <begin position="41"/>
        <end position="62"/>
    </location>
</feature>